<reference evidence="1" key="2">
    <citation type="submission" date="2022-01" db="EMBL/GenBank/DDBJ databases">
        <authorList>
            <person name="Yamashiro T."/>
            <person name="Shiraishi A."/>
            <person name="Satake H."/>
            <person name="Nakayama K."/>
        </authorList>
    </citation>
    <scope>NUCLEOTIDE SEQUENCE</scope>
</reference>
<sequence length="116" mass="13127">MTLNDQKYSENGKDMCVFVFCVCRVKVDNSREGVQDGREKVVISKALIGSPKQGGHVEEGKHKRKLGFALESLTMKAQELHNAIKKIAKAGNPYEFICDPRDDNNDQMIGMIEWLR</sequence>
<accession>A0ABQ4XHZ6</accession>
<protein>
    <recommendedName>
        <fullName evidence="3">Costars domain-containing protein</fullName>
    </recommendedName>
</protein>
<gene>
    <name evidence="1" type="ORF">Tco_0679450</name>
</gene>
<reference evidence="1" key="1">
    <citation type="journal article" date="2022" name="Int. J. Mol. Sci.">
        <title>Draft Genome of Tanacetum Coccineum: Genomic Comparison of Closely Related Tanacetum-Family Plants.</title>
        <authorList>
            <person name="Yamashiro T."/>
            <person name="Shiraishi A."/>
            <person name="Nakayama K."/>
            <person name="Satake H."/>
        </authorList>
    </citation>
    <scope>NUCLEOTIDE SEQUENCE</scope>
</reference>
<organism evidence="1 2">
    <name type="scientific">Tanacetum coccineum</name>
    <dbReference type="NCBI Taxonomy" id="301880"/>
    <lineage>
        <taxon>Eukaryota</taxon>
        <taxon>Viridiplantae</taxon>
        <taxon>Streptophyta</taxon>
        <taxon>Embryophyta</taxon>
        <taxon>Tracheophyta</taxon>
        <taxon>Spermatophyta</taxon>
        <taxon>Magnoliopsida</taxon>
        <taxon>eudicotyledons</taxon>
        <taxon>Gunneridae</taxon>
        <taxon>Pentapetalae</taxon>
        <taxon>asterids</taxon>
        <taxon>campanulids</taxon>
        <taxon>Asterales</taxon>
        <taxon>Asteraceae</taxon>
        <taxon>Asteroideae</taxon>
        <taxon>Anthemideae</taxon>
        <taxon>Anthemidinae</taxon>
        <taxon>Tanacetum</taxon>
    </lineage>
</organism>
<evidence type="ECO:0008006" key="3">
    <source>
        <dbReference type="Google" id="ProtNLM"/>
    </source>
</evidence>
<keyword evidence="2" id="KW-1185">Reference proteome</keyword>
<dbReference type="EMBL" id="BQNB010009536">
    <property type="protein sequence ID" value="GJS64886.1"/>
    <property type="molecule type" value="Genomic_DNA"/>
</dbReference>
<dbReference type="Proteomes" id="UP001151760">
    <property type="component" value="Unassembled WGS sequence"/>
</dbReference>
<evidence type="ECO:0000313" key="1">
    <source>
        <dbReference type="EMBL" id="GJS64886.1"/>
    </source>
</evidence>
<comment type="caution">
    <text evidence="1">The sequence shown here is derived from an EMBL/GenBank/DDBJ whole genome shotgun (WGS) entry which is preliminary data.</text>
</comment>
<proteinExistence type="predicted"/>
<evidence type="ECO:0000313" key="2">
    <source>
        <dbReference type="Proteomes" id="UP001151760"/>
    </source>
</evidence>
<name>A0ABQ4XHZ6_9ASTR</name>